<evidence type="ECO:0000313" key="2">
    <source>
        <dbReference type="Proteomes" id="UP001473302"/>
    </source>
</evidence>
<evidence type="ECO:0000313" key="1">
    <source>
        <dbReference type="EMBL" id="GAA5813964.1"/>
    </source>
</evidence>
<sequence length="95" mass="10960">MNSLLPLTTLAITDCLFICSKRDAGRLCDEERMYEKLKLQKYQAVMLNGQQRLLQLEGANFKNVSFHYLVKANAEAIIEGQEDNYWLNLALILIH</sequence>
<protein>
    <submittedName>
        <fullName evidence="1">Uncharacterized protein</fullName>
    </submittedName>
</protein>
<reference evidence="1 2" key="1">
    <citation type="submission" date="2024-04" db="EMBL/GenBank/DDBJ databases">
        <title>genome sequences of Mucor flavus KT1a and Helicostylum pulchrum KT1b strains isolated from the surface of a dry-aged beef.</title>
        <authorList>
            <person name="Toyotome T."/>
            <person name="Hosono M."/>
            <person name="Torimaru M."/>
            <person name="Fukuda K."/>
            <person name="Mikami N."/>
        </authorList>
    </citation>
    <scope>NUCLEOTIDE SEQUENCE [LARGE SCALE GENOMIC DNA]</scope>
    <source>
        <strain evidence="1 2">KT1a</strain>
    </source>
</reference>
<comment type="caution">
    <text evidence="1">The sequence shown here is derived from an EMBL/GenBank/DDBJ whole genome shotgun (WGS) entry which is preliminary data.</text>
</comment>
<gene>
    <name evidence="1" type="ORF">MFLAVUS_007454</name>
</gene>
<name>A0ABP9Z4D6_9FUNG</name>
<dbReference type="Proteomes" id="UP001473302">
    <property type="component" value="Unassembled WGS sequence"/>
</dbReference>
<proteinExistence type="predicted"/>
<accession>A0ABP9Z4D6</accession>
<keyword evidence="2" id="KW-1185">Reference proteome</keyword>
<dbReference type="EMBL" id="BAABUK010000019">
    <property type="protein sequence ID" value="GAA5813964.1"/>
    <property type="molecule type" value="Genomic_DNA"/>
</dbReference>
<organism evidence="1 2">
    <name type="scientific">Mucor flavus</name>
    <dbReference type="NCBI Taxonomy" id="439312"/>
    <lineage>
        <taxon>Eukaryota</taxon>
        <taxon>Fungi</taxon>
        <taxon>Fungi incertae sedis</taxon>
        <taxon>Mucoromycota</taxon>
        <taxon>Mucoromycotina</taxon>
        <taxon>Mucoromycetes</taxon>
        <taxon>Mucorales</taxon>
        <taxon>Mucorineae</taxon>
        <taxon>Mucoraceae</taxon>
        <taxon>Mucor</taxon>
    </lineage>
</organism>